<dbReference type="VEuPathDB" id="GiardiaDB:SS50377_26982"/>
<keyword evidence="1 2" id="KW-0812">Transmembrane</keyword>
<gene>
    <name evidence="3" type="ORF">SS50377_26982</name>
    <name evidence="2" type="ORF">SS50377_fx055</name>
</gene>
<dbReference type="KEGG" id="ssao:94301005"/>
<accession>V6LTB0</accession>
<dbReference type="GeneID" id="94301005"/>
<feature type="transmembrane region" description="Helical" evidence="1">
    <location>
        <begin position="57"/>
        <end position="77"/>
    </location>
</feature>
<evidence type="ECO:0000313" key="3">
    <source>
        <dbReference type="EMBL" id="KAH0570696.1"/>
    </source>
</evidence>
<dbReference type="AlphaFoldDB" id="V6LTB0"/>
<dbReference type="EMBL" id="KI546040">
    <property type="protein sequence ID" value="EST47493.1"/>
    <property type="molecule type" value="Genomic_DNA"/>
</dbReference>
<evidence type="ECO:0000256" key="1">
    <source>
        <dbReference type="SAM" id="Phobius"/>
    </source>
</evidence>
<organism evidence="2">
    <name type="scientific">Spironucleus salmonicida</name>
    <dbReference type="NCBI Taxonomy" id="348837"/>
    <lineage>
        <taxon>Eukaryota</taxon>
        <taxon>Metamonada</taxon>
        <taxon>Diplomonadida</taxon>
        <taxon>Hexamitidae</taxon>
        <taxon>Hexamitinae</taxon>
        <taxon>Spironucleus</taxon>
    </lineage>
</organism>
<evidence type="ECO:0000313" key="2">
    <source>
        <dbReference type="EMBL" id="EST47493.1"/>
    </source>
</evidence>
<sequence>MKESHKRTLRLLLFIMSIAYIVQTKLFIQISSFENIQKRGIWIQNFIENRVREQLNYIMLNTKTAILLYLCIIILVYQKQYLINILIFIGRGIQIFSNLICEVFLQTLISLIDVI</sequence>
<evidence type="ECO:0000313" key="4">
    <source>
        <dbReference type="Proteomes" id="UP000018208"/>
    </source>
</evidence>
<reference evidence="2 3" key="1">
    <citation type="journal article" date="2014" name="PLoS Genet.">
        <title>The Genome of Spironucleus salmonicida Highlights a Fish Pathogen Adapted to Fluctuating Environments.</title>
        <authorList>
            <person name="Xu F."/>
            <person name="Jerlstrom-Hultqvist J."/>
            <person name="Einarsson E."/>
            <person name="Astvaldsson A."/>
            <person name="Svard S.G."/>
            <person name="Andersson J.O."/>
        </authorList>
    </citation>
    <scope>NUCLEOTIDE SEQUENCE</scope>
    <source>
        <strain evidence="3">ATCC 50377</strain>
    </source>
</reference>
<proteinExistence type="predicted"/>
<feature type="transmembrane region" description="Helical" evidence="1">
    <location>
        <begin position="12"/>
        <end position="30"/>
    </location>
</feature>
<keyword evidence="4" id="KW-1185">Reference proteome</keyword>
<reference evidence="3" key="2">
    <citation type="submission" date="2020-12" db="EMBL/GenBank/DDBJ databases">
        <title>New Spironucleus salmonicida genome in near-complete chromosomes.</title>
        <authorList>
            <person name="Xu F."/>
            <person name="Kurt Z."/>
            <person name="Jimenez-Gonzalez A."/>
            <person name="Astvaldsson A."/>
            <person name="Andersson J.O."/>
            <person name="Svard S.G."/>
        </authorList>
    </citation>
    <scope>NUCLEOTIDE SEQUENCE</scope>
    <source>
        <strain evidence="3">ATCC 50377</strain>
    </source>
</reference>
<name>V6LTB0_9EUKA</name>
<dbReference type="RefSeq" id="XP_067761469.1">
    <property type="nucleotide sequence ID" value="XM_067910782.1"/>
</dbReference>
<dbReference type="Proteomes" id="UP000018208">
    <property type="component" value="Unassembled WGS sequence"/>
</dbReference>
<dbReference type="EMBL" id="AUWU02000007">
    <property type="protein sequence ID" value="KAH0570696.1"/>
    <property type="molecule type" value="Genomic_DNA"/>
</dbReference>
<keyword evidence="1" id="KW-1133">Transmembrane helix</keyword>
<protein>
    <submittedName>
        <fullName evidence="2">Transmembrane domain-containing protein</fullName>
    </submittedName>
</protein>
<keyword evidence="1" id="KW-0472">Membrane</keyword>